<evidence type="ECO:0000256" key="1">
    <source>
        <dbReference type="ARBA" id="ARBA00022741"/>
    </source>
</evidence>
<dbReference type="Proteomes" id="UP000236000">
    <property type="component" value="Unassembled WGS sequence"/>
</dbReference>
<name>A0A2N8HG17_9BACT</name>
<protein>
    <submittedName>
        <fullName evidence="4">ABC transporter</fullName>
    </submittedName>
</protein>
<keyword evidence="2" id="KW-0067">ATP-binding</keyword>
<dbReference type="Pfam" id="PF00005">
    <property type="entry name" value="ABC_tran"/>
    <property type="match status" value="1"/>
</dbReference>
<dbReference type="Gene3D" id="3.40.50.300">
    <property type="entry name" value="P-loop containing nucleotide triphosphate hydrolases"/>
    <property type="match status" value="1"/>
</dbReference>
<dbReference type="InterPro" id="IPR015854">
    <property type="entry name" value="ABC_transpr_LolD-like"/>
</dbReference>
<feature type="domain" description="ABC transporter" evidence="3">
    <location>
        <begin position="3"/>
        <end position="210"/>
    </location>
</feature>
<dbReference type="PROSITE" id="PS00211">
    <property type="entry name" value="ABC_TRANSPORTER_1"/>
    <property type="match status" value="1"/>
</dbReference>
<evidence type="ECO:0000313" key="4">
    <source>
        <dbReference type="EMBL" id="PNC19674.1"/>
    </source>
</evidence>
<dbReference type="SUPFAM" id="SSF52540">
    <property type="entry name" value="P-loop containing nucleoside triphosphate hydrolases"/>
    <property type="match status" value="1"/>
</dbReference>
<dbReference type="GO" id="GO:0005524">
    <property type="term" value="F:ATP binding"/>
    <property type="evidence" value="ECO:0007669"/>
    <property type="project" value="UniProtKB-KW"/>
</dbReference>
<sequence>MKLVCEAVCFGYAKGSLIFDNYSHTFRSGITILKGYSGCGKTTLLKILAGYLRIRSGHIITPHGVPLSNTKYRRKEVSYMFQGINLLPLASVERNLQLCAEMAMLPKKEWKDRASRLIGQLGLDSLRHKKAGTLSGGQAQRAALARTLMKDSSILLLDEPTSGLDDTNTGIIKDLIATQTADKICIVSTHDSRLLDIAHEIIDFNAPVSL</sequence>
<dbReference type="InterPro" id="IPR027417">
    <property type="entry name" value="P-loop_NTPase"/>
</dbReference>
<dbReference type="PANTHER" id="PTHR24220">
    <property type="entry name" value="IMPORT ATP-BINDING PROTEIN"/>
    <property type="match status" value="1"/>
</dbReference>
<dbReference type="RefSeq" id="WP_102711774.1">
    <property type="nucleotide sequence ID" value="NZ_CABMLK010000002.1"/>
</dbReference>
<dbReference type="AlphaFoldDB" id="A0A2N8HG17"/>
<keyword evidence="1" id="KW-0547">Nucleotide-binding</keyword>
<evidence type="ECO:0000313" key="5">
    <source>
        <dbReference type="Proteomes" id="UP000236000"/>
    </source>
</evidence>
<dbReference type="EMBL" id="PJKA01000003">
    <property type="protein sequence ID" value="PNC19674.1"/>
    <property type="molecule type" value="Genomic_DNA"/>
</dbReference>
<evidence type="ECO:0000259" key="3">
    <source>
        <dbReference type="PROSITE" id="PS50893"/>
    </source>
</evidence>
<dbReference type="GO" id="GO:0016887">
    <property type="term" value="F:ATP hydrolysis activity"/>
    <property type="evidence" value="ECO:0007669"/>
    <property type="project" value="InterPro"/>
</dbReference>
<evidence type="ECO:0000256" key="2">
    <source>
        <dbReference type="ARBA" id="ARBA00022840"/>
    </source>
</evidence>
<organism evidence="4 5">
    <name type="scientific">Akkermansia muciniphila</name>
    <dbReference type="NCBI Taxonomy" id="239935"/>
    <lineage>
        <taxon>Bacteria</taxon>
        <taxon>Pseudomonadati</taxon>
        <taxon>Verrucomicrobiota</taxon>
        <taxon>Verrucomicrobiia</taxon>
        <taxon>Verrucomicrobiales</taxon>
        <taxon>Akkermansiaceae</taxon>
        <taxon>Akkermansia</taxon>
    </lineage>
</organism>
<dbReference type="SMART" id="SM00382">
    <property type="entry name" value="AAA"/>
    <property type="match status" value="1"/>
</dbReference>
<dbReference type="PROSITE" id="PS50893">
    <property type="entry name" value="ABC_TRANSPORTER_2"/>
    <property type="match status" value="1"/>
</dbReference>
<dbReference type="InterPro" id="IPR003593">
    <property type="entry name" value="AAA+_ATPase"/>
</dbReference>
<comment type="caution">
    <text evidence="4">The sequence shown here is derived from an EMBL/GenBank/DDBJ whole genome shotgun (WGS) entry which is preliminary data.</text>
</comment>
<dbReference type="GO" id="GO:0022857">
    <property type="term" value="F:transmembrane transporter activity"/>
    <property type="evidence" value="ECO:0007669"/>
    <property type="project" value="TreeGrafter"/>
</dbReference>
<dbReference type="InterPro" id="IPR017871">
    <property type="entry name" value="ABC_transporter-like_CS"/>
</dbReference>
<reference evidence="4 5" key="1">
    <citation type="journal article" date="2017" name="BMC Genomics">
        <title>Genome sequencing of 39 Akkermansia muciniphila isolates reveals its population structure, genomic and functional diverisity, and global distribution in mammalian gut microbiotas.</title>
        <authorList>
            <person name="Guo X."/>
            <person name="Li S."/>
            <person name="Zhang J."/>
            <person name="Wu F."/>
            <person name="Li X."/>
            <person name="Wu D."/>
            <person name="Zhang M."/>
            <person name="Ou Z."/>
            <person name="Jie Z."/>
            <person name="Yan Q."/>
            <person name="Li P."/>
            <person name="Yi J."/>
            <person name="Peng Y."/>
        </authorList>
    </citation>
    <scope>NUCLEOTIDE SEQUENCE [LARGE SCALE GENOMIC DNA]</scope>
    <source>
        <strain evidence="4 5">GP24</strain>
    </source>
</reference>
<proteinExistence type="predicted"/>
<gene>
    <name evidence="4" type="ORF">CXU22_01285</name>
</gene>
<accession>A0A2N8HG17</accession>
<dbReference type="GO" id="GO:0005886">
    <property type="term" value="C:plasma membrane"/>
    <property type="evidence" value="ECO:0007669"/>
    <property type="project" value="TreeGrafter"/>
</dbReference>
<dbReference type="InterPro" id="IPR003439">
    <property type="entry name" value="ABC_transporter-like_ATP-bd"/>
</dbReference>
<dbReference type="OrthoDB" id="9791546at2"/>